<dbReference type="GO" id="GO:0006508">
    <property type="term" value="P:proteolysis"/>
    <property type="evidence" value="ECO:0007669"/>
    <property type="project" value="UniProtKB-KW"/>
</dbReference>
<dbReference type="Proteomes" id="UP000269154">
    <property type="component" value="Unassembled WGS sequence"/>
</dbReference>
<keyword evidence="2" id="KW-1185">Reference proteome</keyword>
<dbReference type="PANTHER" id="PTHR43019">
    <property type="entry name" value="SERINE ENDOPROTEASE DEGS"/>
    <property type="match status" value="1"/>
</dbReference>
<gene>
    <name evidence="1" type="ORF">D5R40_07200</name>
</gene>
<keyword evidence="1" id="KW-0378">Hydrolase</keyword>
<dbReference type="InterPro" id="IPR043504">
    <property type="entry name" value="Peptidase_S1_PA_chymotrypsin"/>
</dbReference>
<comment type="caution">
    <text evidence="1">The sequence shown here is derived from an EMBL/GenBank/DDBJ whole genome shotgun (WGS) entry which is preliminary data.</text>
</comment>
<dbReference type="RefSeq" id="WP_124154426.1">
    <property type="nucleotide sequence ID" value="NZ_CAWOLW010000190.1"/>
</dbReference>
<organism evidence="1 2">
    <name type="scientific">Okeania hirsuta</name>
    <dbReference type="NCBI Taxonomy" id="1458930"/>
    <lineage>
        <taxon>Bacteria</taxon>
        <taxon>Bacillati</taxon>
        <taxon>Cyanobacteriota</taxon>
        <taxon>Cyanophyceae</taxon>
        <taxon>Oscillatoriophycideae</taxon>
        <taxon>Oscillatoriales</taxon>
        <taxon>Microcoleaceae</taxon>
        <taxon>Okeania</taxon>
    </lineage>
</organism>
<keyword evidence="1" id="KW-0645">Protease</keyword>
<dbReference type="GO" id="GO:0008233">
    <property type="term" value="F:peptidase activity"/>
    <property type="evidence" value="ECO:0007669"/>
    <property type="project" value="UniProtKB-KW"/>
</dbReference>
<reference evidence="1 2" key="1">
    <citation type="journal article" date="2018" name="ACS Chem. Biol.">
        <title>Ketoreductase domain dysfunction expands chemodiversity: malyngamide biosynthesis in the cyanobacterium Okeania hirsuta.</title>
        <authorList>
            <person name="Moss N.A."/>
            <person name="Leao T."/>
            <person name="Rankin M."/>
            <person name="McCullough T.M."/>
            <person name="Qu P."/>
            <person name="Korobeynikov A."/>
            <person name="Smith J.L."/>
            <person name="Gerwick L."/>
            <person name="Gerwick W.H."/>
        </authorList>
    </citation>
    <scope>NUCLEOTIDE SEQUENCE [LARGE SCALE GENOMIC DNA]</scope>
    <source>
        <strain evidence="1 2">PAB10Feb10-1</strain>
    </source>
</reference>
<dbReference type="PANTHER" id="PTHR43019:SF23">
    <property type="entry name" value="PROTEASE DO-LIKE 5, CHLOROPLASTIC"/>
    <property type="match status" value="1"/>
</dbReference>
<dbReference type="Pfam" id="PF13365">
    <property type="entry name" value="Trypsin_2"/>
    <property type="match status" value="1"/>
</dbReference>
<dbReference type="InterPro" id="IPR009003">
    <property type="entry name" value="Peptidase_S1_PA"/>
</dbReference>
<dbReference type="SUPFAM" id="SSF50494">
    <property type="entry name" value="Trypsin-like serine proteases"/>
    <property type="match status" value="1"/>
</dbReference>
<evidence type="ECO:0000313" key="1">
    <source>
        <dbReference type="EMBL" id="RQH49081.1"/>
    </source>
</evidence>
<dbReference type="EMBL" id="RCBY01000027">
    <property type="protein sequence ID" value="RQH49081.1"/>
    <property type="molecule type" value="Genomic_DNA"/>
</dbReference>
<name>A0A3N6PH64_9CYAN</name>
<protein>
    <submittedName>
        <fullName evidence="1">Serine protease</fullName>
    </submittedName>
</protein>
<accession>A0A3N6PH64</accession>
<proteinExistence type="predicted"/>
<sequence length="282" mass="31034">MKQLISLMAIIPTFWELCLSQVASNSEEVNLPQIQAVSVSTIKYNPTVEAIARPLTVRLIGKNIAGSGVIISRKGSEYFVLTCAHVLDSNQENKFAVLTVDGKEYTAHKDTRFNFRELDLAIVKFSTNNEYKVAVVNANFNLSLGEQVYVAGFPNYERKAVNLVTTVDLGIKPYNLTKGKVIHLLNLSLERGYKIGMSNEIEIGMSGGPVLNQNGELVGIIGRAKYAFGGFDAYRFSDGSQPSEELLDEFLSASWAIPIAKLNQRDDFAEIVKTNISDLSGD</sequence>
<dbReference type="AlphaFoldDB" id="A0A3N6PH64"/>
<evidence type="ECO:0000313" key="2">
    <source>
        <dbReference type="Proteomes" id="UP000269154"/>
    </source>
</evidence>
<dbReference type="Gene3D" id="2.40.10.10">
    <property type="entry name" value="Trypsin-like serine proteases"/>
    <property type="match status" value="2"/>
</dbReference>
<dbReference type="OrthoDB" id="459391at2"/>